<evidence type="ECO:0000313" key="1">
    <source>
        <dbReference type="EMBL" id="KPJ07714.1"/>
    </source>
</evidence>
<dbReference type="InParanoid" id="A0A194QQT9"/>
<proteinExistence type="predicted"/>
<gene>
    <name evidence="1" type="ORF">RR48_11270</name>
</gene>
<sequence>MQVNEILLQNLFSAPTRISDVKVTEENHGHILLSLESGTILRLSLDDFNKSSDIVHLNTAISKCVPYNESIIYTDGITMWKSNNTFTKDINFQQFHIKQVKDFICFGDQILCTTFTNLIYLFTVDNDIFIKPSSEYCEAKKVLNDTGCVYKILEEVERNYKLEEKIKEECDFITSLSISNRPDILDSVIIYSIILYNSYEDVLKESIDLTLTENVENFLTTNIFCLLIKITLTFEKHKINALIQVLRDLQIHITLLSSNKVIKTTSVRVVEELKNINLLIPLHSKNVKSVTVDIKILKRIPGMQNNEEMWTIIHKKEIILNAEHFIKSDILKKNITQLKETENSIEGIVNQIAYNFNKHLFNFTNIDNKTQSDEFSFYFKLPINFKEAFKNESYYKNIFSTEKALNILKENTSDDFLKGKNYKIFEIGNSKVKVEIINDKFTNNSLRVSCDDMKIGFDVRNFYCNLAYENFTKCEPGKEFVRYTLYAKIENIQKGIRRCISDGTEDDLKSLLEQLQSHVYAAMPL</sequence>
<dbReference type="AlphaFoldDB" id="A0A194QQT9"/>
<reference evidence="1 2" key="1">
    <citation type="journal article" date="2015" name="Nat. Commun.">
        <title>Outbred genome sequencing and CRISPR/Cas9 gene editing in butterflies.</title>
        <authorList>
            <person name="Li X."/>
            <person name="Fan D."/>
            <person name="Zhang W."/>
            <person name="Liu G."/>
            <person name="Zhang L."/>
            <person name="Zhao L."/>
            <person name="Fang X."/>
            <person name="Chen L."/>
            <person name="Dong Y."/>
            <person name="Chen Y."/>
            <person name="Ding Y."/>
            <person name="Zhao R."/>
            <person name="Feng M."/>
            <person name="Zhu Y."/>
            <person name="Feng Y."/>
            <person name="Jiang X."/>
            <person name="Zhu D."/>
            <person name="Xiang H."/>
            <person name="Feng X."/>
            <person name="Li S."/>
            <person name="Wang J."/>
            <person name="Zhang G."/>
            <person name="Kronforst M.R."/>
            <person name="Wang W."/>
        </authorList>
    </citation>
    <scope>NUCLEOTIDE SEQUENCE [LARGE SCALE GENOMIC DNA]</scope>
    <source>
        <strain evidence="1">Ya'a_city_454_Pm</strain>
        <tissue evidence="1">Whole body</tissue>
    </source>
</reference>
<name>A0A194QQT9_PAPMA</name>
<dbReference type="EMBL" id="KQ461181">
    <property type="protein sequence ID" value="KPJ07714.1"/>
    <property type="molecule type" value="Genomic_DNA"/>
</dbReference>
<protein>
    <submittedName>
        <fullName evidence="1">Uncharacterized protein</fullName>
    </submittedName>
</protein>
<accession>A0A194QQT9</accession>
<keyword evidence="2" id="KW-1185">Reference proteome</keyword>
<evidence type="ECO:0000313" key="2">
    <source>
        <dbReference type="Proteomes" id="UP000053240"/>
    </source>
</evidence>
<dbReference type="Proteomes" id="UP000053240">
    <property type="component" value="Unassembled WGS sequence"/>
</dbReference>
<organism evidence="1 2">
    <name type="scientific">Papilio machaon</name>
    <name type="common">Old World swallowtail butterfly</name>
    <dbReference type="NCBI Taxonomy" id="76193"/>
    <lineage>
        <taxon>Eukaryota</taxon>
        <taxon>Metazoa</taxon>
        <taxon>Ecdysozoa</taxon>
        <taxon>Arthropoda</taxon>
        <taxon>Hexapoda</taxon>
        <taxon>Insecta</taxon>
        <taxon>Pterygota</taxon>
        <taxon>Neoptera</taxon>
        <taxon>Endopterygota</taxon>
        <taxon>Lepidoptera</taxon>
        <taxon>Glossata</taxon>
        <taxon>Ditrysia</taxon>
        <taxon>Papilionoidea</taxon>
        <taxon>Papilionidae</taxon>
        <taxon>Papilioninae</taxon>
        <taxon>Papilio</taxon>
    </lineage>
</organism>